<reference evidence="2" key="1">
    <citation type="journal article" date="2023" name="Plant J.">
        <title>Genome sequences and population genomics provide insights into the demographic history, inbreeding, and mutation load of two 'living fossil' tree species of Dipteronia.</title>
        <authorList>
            <person name="Feng Y."/>
            <person name="Comes H.P."/>
            <person name="Chen J."/>
            <person name="Zhu S."/>
            <person name="Lu R."/>
            <person name="Zhang X."/>
            <person name="Li P."/>
            <person name="Qiu J."/>
            <person name="Olsen K.M."/>
            <person name="Qiu Y."/>
        </authorList>
    </citation>
    <scope>NUCLEOTIDE SEQUENCE</scope>
    <source>
        <strain evidence="2">NBL</strain>
    </source>
</reference>
<evidence type="ECO:0000313" key="2">
    <source>
        <dbReference type="EMBL" id="KAK3222940.1"/>
    </source>
</evidence>
<dbReference type="Pfam" id="PF13456">
    <property type="entry name" value="RVT_3"/>
    <property type="match status" value="1"/>
</dbReference>
<dbReference type="Gene3D" id="3.30.420.10">
    <property type="entry name" value="Ribonuclease H-like superfamily/Ribonuclease H"/>
    <property type="match status" value="1"/>
</dbReference>
<dbReference type="PANTHER" id="PTHR47074">
    <property type="entry name" value="BNAC02G40300D PROTEIN"/>
    <property type="match status" value="1"/>
</dbReference>
<dbReference type="AlphaFoldDB" id="A0AAE0EDZ0"/>
<sequence length="204" mass="22598">MSNLCFRQIPVEDICPLCNKVGEATLHTLWDCKIFKKVRKQWISYKASIREYKKCNARENISSLVRQGNVVWPHPSPGVFKVNCDASVDAKGGVLVLVWLSEIQQVLSWRSGSQVIVGNPNAQVAEVIAILRGIQFSKDCGFSPCMFESDAEVVIRWINDSSHLESVCACAFEVVDTVDAFEDDKAADLLEDCAFKGVEIVVGA</sequence>
<dbReference type="InterPro" id="IPR002156">
    <property type="entry name" value="RNaseH_domain"/>
</dbReference>
<evidence type="ECO:0000313" key="3">
    <source>
        <dbReference type="Proteomes" id="UP001281410"/>
    </source>
</evidence>
<dbReference type="InterPro" id="IPR012337">
    <property type="entry name" value="RNaseH-like_sf"/>
</dbReference>
<protein>
    <recommendedName>
        <fullName evidence="1">RNase H type-1 domain-containing protein</fullName>
    </recommendedName>
</protein>
<dbReference type="EMBL" id="JANJYJ010000003">
    <property type="protein sequence ID" value="KAK3222940.1"/>
    <property type="molecule type" value="Genomic_DNA"/>
</dbReference>
<dbReference type="Proteomes" id="UP001281410">
    <property type="component" value="Unassembled WGS sequence"/>
</dbReference>
<keyword evidence="3" id="KW-1185">Reference proteome</keyword>
<proteinExistence type="predicted"/>
<dbReference type="GO" id="GO:0004523">
    <property type="term" value="F:RNA-DNA hybrid ribonuclease activity"/>
    <property type="evidence" value="ECO:0007669"/>
    <property type="project" value="InterPro"/>
</dbReference>
<dbReference type="InterPro" id="IPR052929">
    <property type="entry name" value="RNase_H-like_EbsB-rel"/>
</dbReference>
<organism evidence="2 3">
    <name type="scientific">Dipteronia sinensis</name>
    <dbReference type="NCBI Taxonomy" id="43782"/>
    <lineage>
        <taxon>Eukaryota</taxon>
        <taxon>Viridiplantae</taxon>
        <taxon>Streptophyta</taxon>
        <taxon>Embryophyta</taxon>
        <taxon>Tracheophyta</taxon>
        <taxon>Spermatophyta</taxon>
        <taxon>Magnoliopsida</taxon>
        <taxon>eudicotyledons</taxon>
        <taxon>Gunneridae</taxon>
        <taxon>Pentapetalae</taxon>
        <taxon>rosids</taxon>
        <taxon>malvids</taxon>
        <taxon>Sapindales</taxon>
        <taxon>Sapindaceae</taxon>
        <taxon>Hippocastanoideae</taxon>
        <taxon>Acereae</taxon>
        <taxon>Dipteronia</taxon>
    </lineage>
</organism>
<name>A0AAE0EDZ0_9ROSI</name>
<dbReference type="SUPFAM" id="SSF53098">
    <property type="entry name" value="Ribonuclease H-like"/>
    <property type="match status" value="1"/>
</dbReference>
<accession>A0AAE0EDZ0</accession>
<dbReference type="InterPro" id="IPR036397">
    <property type="entry name" value="RNaseH_sf"/>
</dbReference>
<dbReference type="PANTHER" id="PTHR47074:SF11">
    <property type="entry name" value="REVERSE TRANSCRIPTASE-LIKE PROTEIN"/>
    <property type="match status" value="1"/>
</dbReference>
<gene>
    <name evidence="2" type="ORF">Dsin_009965</name>
</gene>
<dbReference type="GO" id="GO:0003676">
    <property type="term" value="F:nucleic acid binding"/>
    <property type="evidence" value="ECO:0007669"/>
    <property type="project" value="InterPro"/>
</dbReference>
<comment type="caution">
    <text evidence="2">The sequence shown here is derived from an EMBL/GenBank/DDBJ whole genome shotgun (WGS) entry which is preliminary data.</text>
</comment>
<evidence type="ECO:0000259" key="1">
    <source>
        <dbReference type="Pfam" id="PF13456"/>
    </source>
</evidence>
<feature type="domain" description="RNase H type-1" evidence="1">
    <location>
        <begin position="116"/>
        <end position="181"/>
    </location>
</feature>